<dbReference type="RefSeq" id="WP_146513602.1">
    <property type="nucleotide sequence ID" value="NZ_SJPI01000001.1"/>
</dbReference>
<protein>
    <recommendedName>
        <fullName evidence="3">GH16 domain-containing protein</fullName>
    </recommendedName>
</protein>
<dbReference type="GO" id="GO:0004553">
    <property type="term" value="F:hydrolase activity, hydrolyzing O-glycosyl compounds"/>
    <property type="evidence" value="ECO:0007669"/>
    <property type="project" value="InterPro"/>
</dbReference>
<evidence type="ECO:0000313" key="4">
    <source>
        <dbReference type="EMBL" id="TWT53374.1"/>
    </source>
</evidence>
<proteinExistence type="inferred from homology"/>
<dbReference type="GO" id="GO:0005975">
    <property type="term" value="P:carbohydrate metabolic process"/>
    <property type="evidence" value="ECO:0007669"/>
    <property type="project" value="InterPro"/>
</dbReference>
<evidence type="ECO:0000259" key="3">
    <source>
        <dbReference type="PROSITE" id="PS51762"/>
    </source>
</evidence>
<feature type="domain" description="GH16" evidence="3">
    <location>
        <begin position="27"/>
        <end position="270"/>
    </location>
</feature>
<evidence type="ECO:0000256" key="1">
    <source>
        <dbReference type="ARBA" id="ARBA00006865"/>
    </source>
</evidence>
<gene>
    <name evidence="4" type="ORF">Pla22_10030</name>
</gene>
<dbReference type="AlphaFoldDB" id="A0A5C5WR53"/>
<dbReference type="SUPFAM" id="SSF49899">
    <property type="entry name" value="Concanavalin A-like lectins/glucanases"/>
    <property type="match status" value="1"/>
</dbReference>
<comment type="similarity">
    <text evidence="1">Belongs to the glycosyl hydrolase 16 family.</text>
</comment>
<dbReference type="InterPro" id="IPR000757">
    <property type="entry name" value="Beta-glucanase-like"/>
</dbReference>
<feature type="region of interest" description="Disordered" evidence="2">
    <location>
        <begin position="198"/>
        <end position="226"/>
    </location>
</feature>
<sequence>MLKLISQCLIVLLLLADFAVAKEFQWSGYQWRTRPTSDRTMGPGKNLWSDEEQNIFIDDDGNLHLKITQNAAGKWVCAEVMLVDSLTYGTYEFELSSRYDTLAKNSVVGLFTYISPASVARKTGGIIGNDVPDTPHEIDIEMTRAWGDANLFFTTHDPDVQSPSHGFYQPLSGNETTHRFTWRPREIRWSSFHGHVAGQANPSDPIIEQRSNENHGKPASVQYTGPVIPKDLDEKLMINFWIFNETKPEPVPSDGKIQELIVHSFRFTPLAD</sequence>
<reference evidence="4 5" key="1">
    <citation type="submission" date="2019-02" db="EMBL/GenBank/DDBJ databases">
        <title>Deep-cultivation of Planctomycetes and their phenomic and genomic characterization uncovers novel biology.</title>
        <authorList>
            <person name="Wiegand S."/>
            <person name="Jogler M."/>
            <person name="Boedeker C."/>
            <person name="Pinto D."/>
            <person name="Vollmers J."/>
            <person name="Rivas-Marin E."/>
            <person name="Kohn T."/>
            <person name="Peeters S.H."/>
            <person name="Heuer A."/>
            <person name="Rast P."/>
            <person name="Oberbeckmann S."/>
            <person name="Bunk B."/>
            <person name="Jeske O."/>
            <person name="Meyerdierks A."/>
            <person name="Storesund J.E."/>
            <person name="Kallscheuer N."/>
            <person name="Luecker S."/>
            <person name="Lage O.M."/>
            <person name="Pohl T."/>
            <person name="Merkel B.J."/>
            <person name="Hornburger P."/>
            <person name="Mueller R.-W."/>
            <person name="Bruemmer F."/>
            <person name="Labrenz M."/>
            <person name="Spormann A.M."/>
            <person name="Op Den Camp H."/>
            <person name="Overmann J."/>
            <person name="Amann R."/>
            <person name="Jetten M.S.M."/>
            <person name="Mascher T."/>
            <person name="Medema M.H."/>
            <person name="Devos D.P."/>
            <person name="Kaster A.-K."/>
            <person name="Ovreas L."/>
            <person name="Rohde M."/>
            <person name="Galperin M.Y."/>
            <person name="Jogler C."/>
        </authorList>
    </citation>
    <scope>NUCLEOTIDE SEQUENCE [LARGE SCALE GENOMIC DNA]</scope>
    <source>
        <strain evidence="4 5">Pla22</strain>
    </source>
</reference>
<name>A0A5C5WR53_9BACT</name>
<dbReference type="CDD" id="cd00413">
    <property type="entry name" value="Glyco_hydrolase_16"/>
    <property type="match status" value="1"/>
</dbReference>
<accession>A0A5C5WR53</accession>
<comment type="caution">
    <text evidence="4">The sequence shown here is derived from an EMBL/GenBank/DDBJ whole genome shotgun (WGS) entry which is preliminary data.</text>
</comment>
<dbReference type="EMBL" id="SJPI01000001">
    <property type="protein sequence ID" value="TWT53374.1"/>
    <property type="molecule type" value="Genomic_DNA"/>
</dbReference>
<dbReference type="Gene3D" id="2.60.120.200">
    <property type="match status" value="1"/>
</dbReference>
<evidence type="ECO:0000256" key="2">
    <source>
        <dbReference type="SAM" id="MobiDB-lite"/>
    </source>
</evidence>
<dbReference type="OrthoDB" id="370098at2"/>
<organism evidence="4 5">
    <name type="scientific">Rubripirellula amarantea</name>
    <dbReference type="NCBI Taxonomy" id="2527999"/>
    <lineage>
        <taxon>Bacteria</taxon>
        <taxon>Pseudomonadati</taxon>
        <taxon>Planctomycetota</taxon>
        <taxon>Planctomycetia</taxon>
        <taxon>Pirellulales</taxon>
        <taxon>Pirellulaceae</taxon>
        <taxon>Rubripirellula</taxon>
    </lineage>
</organism>
<dbReference type="InterPro" id="IPR013320">
    <property type="entry name" value="ConA-like_dom_sf"/>
</dbReference>
<dbReference type="Proteomes" id="UP000316598">
    <property type="component" value="Unassembled WGS sequence"/>
</dbReference>
<keyword evidence="5" id="KW-1185">Reference proteome</keyword>
<evidence type="ECO:0000313" key="5">
    <source>
        <dbReference type="Proteomes" id="UP000316598"/>
    </source>
</evidence>
<dbReference type="PROSITE" id="PS51762">
    <property type="entry name" value="GH16_2"/>
    <property type="match status" value="1"/>
</dbReference>